<dbReference type="Pfam" id="PF12464">
    <property type="entry name" value="Mac"/>
    <property type="match status" value="1"/>
</dbReference>
<dbReference type="CDD" id="cd03357">
    <property type="entry name" value="LbH_MAT_GAT"/>
    <property type="match status" value="1"/>
</dbReference>
<accession>A0ABU2H7R1</accession>
<dbReference type="EC" id="2.3.1.-" evidence="5"/>
<proteinExistence type="inferred from homology"/>
<evidence type="ECO:0000256" key="2">
    <source>
        <dbReference type="ARBA" id="ARBA00022679"/>
    </source>
</evidence>
<dbReference type="PANTHER" id="PTHR23416">
    <property type="entry name" value="SIALIC ACID SYNTHASE-RELATED"/>
    <property type="match status" value="1"/>
</dbReference>
<feature type="domain" description="Maltose/galactoside acetyltransferase" evidence="4">
    <location>
        <begin position="5"/>
        <end position="59"/>
    </location>
</feature>
<reference evidence="6" key="1">
    <citation type="submission" date="2023-07" db="EMBL/GenBank/DDBJ databases">
        <title>Novel species in the genus Lipingzhangella isolated from Sambhar Salt Lake.</title>
        <authorList>
            <person name="Jiya N."/>
            <person name="Kajale S."/>
            <person name="Sharma A."/>
        </authorList>
    </citation>
    <scope>NUCLEOTIDE SEQUENCE [LARGE SCALE GENOMIC DNA]</scope>
    <source>
        <strain evidence="6">LS1_29</strain>
    </source>
</reference>
<dbReference type="SUPFAM" id="SSF51161">
    <property type="entry name" value="Trimeric LpxA-like enzymes"/>
    <property type="match status" value="1"/>
</dbReference>
<dbReference type="InterPro" id="IPR051159">
    <property type="entry name" value="Hexapeptide_acetyltransf"/>
</dbReference>
<name>A0ABU2H7R1_9ACTN</name>
<dbReference type="EMBL" id="JAVLVT010000005">
    <property type="protein sequence ID" value="MDS1270879.1"/>
    <property type="molecule type" value="Genomic_DNA"/>
</dbReference>
<comment type="caution">
    <text evidence="5">The sequence shown here is derived from an EMBL/GenBank/DDBJ whole genome shotgun (WGS) entry which is preliminary data.</text>
</comment>
<protein>
    <submittedName>
        <fullName evidence="5">Sugar O-acetyltransferase</fullName>
        <ecNumber evidence="5">2.3.1.-</ecNumber>
    </submittedName>
</protein>
<dbReference type="Gene3D" id="2.160.10.10">
    <property type="entry name" value="Hexapeptide repeat proteins"/>
    <property type="match status" value="1"/>
</dbReference>
<organism evidence="5 6">
    <name type="scientific">Lipingzhangella rawalii</name>
    <dbReference type="NCBI Taxonomy" id="2055835"/>
    <lineage>
        <taxon>Bacteria</taxon>
        <taxon>Bacillati</taxon>
        <taxon>Actinomycetota</taxon>
        <taxon>Actinomycetes</taxon>
        <taxon>Streptosporangiales</taxon>
        <taxon>Nocardiopsidaceae</taxon>
        <taxon>Lipingzhangella</taxon>
    </lineage>
</organism>
<evidence type="ECO:0000259" key="4">
    <source>
        <dbReference type="SMART" id="SM01266"/>
    </source>
</evidence>
<sequence>MPSQKQRMLAGQPYIANDPELEADARRAAELNELFNAVSATEPQRRREVLAALLGKLGAGAEIRSPLHVDYGYNIRVGEGVFVNVGAVLLDVAPIVIGDDVQLGPYVQLLTATHPVEPVARRAKWESGQPITLGENVWLGGGAVVCPGVTVGANTVVGAGAVVTANLPANVVAVGNPARITREI</sequence>
<dbReference type="PROSITE" id="PS00101">
    <property type="entry name" value="HEXAPEP_TRANSFERASES"/>
    <property type="match status" value="1"/>
</dbReference>
<dbReference type="GO" id="GO:0016746">
    <property type="term" value="F:acyltransferase activity"/>
    <property type="evidence" value="ECO:0007669"/>
    <property type="project" value="UniProtKB-KW"/>
</dbReference>
<keyword evidence="6" id="KW-1185">Reference proteome</keyword>
<dbReference type="InterPro" id="IPR011004">
    <property type="entry name" value="Trimer_LpxA-like_sf"/>
</dbReference>
<comment type="similarity">
    <text evidence="1">Belongs to the transferase hexapeptide repeat family.</text>
</comment>
<keyword evidence="3" id="KW-0677">Repeat</keyword>
<dbReference type="InterPro" id="IPR024688">
    <property type="entry name" value="Mac_dom"/>
</dbReference>
<dbReference type="Proteomes" id="UP001250214">
    <property type="component" value="Unassembled WGS sequence"/>
</dbReference>
<dbReference type="InterPro" id="IPR001451">
    <property type="entry name" value="Hexapep"/>
</dbReference>
<evidence type="ECO:0000256" key="3">
    <source>
        <dbReference type="ARBA" id="ARBA00022737"/>
    </source>
</evidence>
<evidence type="ECO:0000313" key="5">
    <source>
        <dbReference type="EMBL" id="MDS1270879.1"/>
    </source>
</evidence>
<gene>
    <name evidence="5" type="ORF">RIF23_11255</name>
</gene>
<dbReference type="SMART" id="SM01266">
    <property type="entry name" value="Mac"/>
    <property type="match status" value="1"/>
</dbReference>
<evidence type="ECO:0000256" key="1">
    <source>
        <dbReference type="ARBA" id="ARBA00007274"/>
    </source>
</evidence>
<dbReference type="Pfam" id="PF00132">
    <property type="entry name" value="Hexapep"/>
    <property type="match status" value="1"/>
</dbReference>
<keyword evidence="2 5" id="KW-0808">Transferase</keyword>
<dbReference type="InterPro" id="IPR018357">
    <property type="entry name" value="Hexapep_transf_CS"/>
</dbReference>
<dbReference type="RefSeq" id="WP_310912434.1">
    <property type="nucleotide sequence ID" value="NZ_JAVLVT010000005.1"/>
</dbReference>
<keyword evidence="5" id="KW-0012">Acyltransferase</keyword>
<dbReference type="PANTHER" id="PTHR23416:SF23">
    <property type="entry name" value="ACETYLTRANSFERASE C18B11.09C-RELATED"/>
    <property type="match status" value="1"/>
</dbReference>
<evidence type="ECO:0000313" key="6">
    <source>
        <dbReference type="Proteomes" id="UP001250214"/>
    </source>
</evidence>